<feature type="transmembrane region" description="Helical" evidence="5">
    <location>
        <begin position="164"/>
        <end position="186"/>
    </location>
</feature>
<dbReference type="PROSITE" id="PS50261">
    <property type="entry name" value="G_PROTEIN_RECEP_F2_4"/>
    <property type="match status" value="1"/>
</dbReference>
<evidence type="ECO:0000256" key="3">
    <source>
        <dbReference type="ARBA" id="ARBA00022989"/>
    </source>
</evidence>
<protein>
    <submittedName>
        <fullName evidence="7">Family A G protein-coupled receptor-like protein</fullName>
    </submittedName>
</protein>
<dbReference type="GO" id="GO:0005886">
    <property type="term" value="C:plasma membrane"/>
    <property type="evidence" value="ECO:0007669"/>
    <property type="project" value="TreeGrafter"/>
</dbReference>
<dbReference type="GO" id="GO:0007166">
    <property type="term" value="P:cell surface receptor signaling pathway"/>
    <property type="evidence" value="ECO:0007669"/>
    <property type="project" value="InterPro"/>
</dbReference>
<evidence type="ECO:0000256" key="4">
    <source>
        <dbReference type="ARBA" id="ARBA00023136"/>
    </source>
</evidence>
<evidence type="ECO:0000256" key="2">
    <source>
        <dbReference type="ARBA" id="ARBA00022692"/>
    </source>
</evidence>
<evidence type="ECO:0000256" key="5">
    <source>
        <dbReference type="SAM" id="Phobius"/>
    </source>
</evidence>
<dbReference type="AlphaFoldDB" id="A0A2J5HE60"/>
<feature type="domain" description="G-protein coupled receptors family 2 profile 2" evidence="6">
    <location>
        <begin position="11"/>
        <end position="197"/>
    </location>
</feature>
<reference evidence="8" key="1">
    <citation type="submission" date="2017-12" db="EMBL/GenBank/DDBJ databases">
        <authorList>
            <consortium name="DOE Joint Genome Institute"/>
            <person name="Mondo S.J."/>
            <person name="Kjaerbolling I."/>
            <person name="Vesth T.C."/>
            <person name="Frisvad J.C."/>
            <person name="Nybo J.L."/>
            <person name="Theobald S."/>
            <person name="Kuo A."/>
            <person name="Bowyer P."/>
            <person name="Matsuda Y."/>
            <person name="Lyhne E.K."/>
            <person name="Kogle M.E."/>
            <person name="Clum A."/>
            <person name="Lipzen A."/>
            <person name="Salamov A."/>
            <person name="Ngan C.Y."/>
            <person name="Daum C."/>
            <person name="Chiniquy J."/>
            <person name="Barry K."/>
            <person name="LaButti K."/>
            <person name="Haridas S."/>
            <person name="Simmons B.A."/>
            <person name="Magnuson J.K."/>
            <person name="Mortensen U.H."/>
            <person name="Larsen T.O."/>
            <person name="Grigoriev I.V."/>
            <person name="Baker S.E."/>
            <person name="Andersen M.R."/>
            <person name="Nordberg H.P."/>
            <person name="Cantor M.N."/>
            <person name="Hua S.X."/>
        </authorList>
    </citation>
    <scope>NUCLEOTIDE SEQUENCE [LARGE SCALE GENOMIC DNA]</scope>
    <source>
        <strain evidence="8">IBT 19404</strain>
    </source>
</reference>
<dbReference type="EMBL" id="KZ559662">
    <property type="protein sequence ID" value="PLN75131.1"/>
    <property type="molecule type" value="Genomic_DNA"/>
</dbReference>
<dbReference type="Pfam" id="PF05462">
    <property type="entry name" value="Dicty_CAR"/>
    <property type="match status" value="1"/>
</dbReference>
<feature type="transmembrane region" description="Helical" evidence="5">
    <location>
        <begin position="366"/>
        <end position="391"/>
    </location>
</feature>
<dbReference type="GO" id="GO:0004930">
    <property type="term" value="F:G protein-coupled receptor activity"/>
    <property type="evidence" value="ECO:0007669"/>
    <property type="project" value="TreeGrafter"/>
</dbReference>
<organism evidence="7 8">
    <name type="scientific">Aspergillus taichungensis</name>
    <dbReference type="NCBI Taxonomy" id="482145"/>
    <lineage>
        <taxon>Eukaryota</taxon>
        <taxon>Fungi</taxon>
        <taxon>Dikarya</taxon>
        <taxon>Ascomycota</taxon>
        <taxon>Pezizomycotina</taxon>
        <taxon>Eurotiomycetes</taxon>
        <taxon>Eurotiomycetidae</taxon>
        <taxon>Eurotiales</taxon>
        <taxon>Aspergillaceae</taxon>
        <taxon>Aspergillus</taxon>
        <taxon>Aspergillus subgen. Circumdati</taxon>
    </lineage>
</organism>
<evidence type="ECO:0000256" key="1">
    <source>
        <dbReference type="ARBA" id="ARBA00004141"/>
    </source>
</evidence>
<accession>A0A2J5HE60</accession>
<gene>
    <name evidence="7" type="ORF">BDW42DRAFT_189445</name>
</gene>
<name>A0A2J5HE60_9EURO</name>
<evidence type="ECO:0000313" key="7">
    <source>
        <dbReference type="EMBL" id="PLN75131.1"/>
    </source>
</evidence>
<feature type="transmembrane region" description="Helical" evidence="5">
    <location>
        <begin position="122"/>
        <end position="140"/>
    </location>
</feature>
<keyword evidence="7" id="KW-0675">Receptor</keyword>
<feature type="transmembrane region" description="Helical" evidence="5">
    <location>
        <begin position="46"/>
        <end position="72"/>
    </location>
</feature>
<dbReference type="Gene3D" id="1.20.1070.10">
    <property type="entry name" value="Rhodopsin 7-helix transmembrane proteins"/>
    <property type="match status" value="2"/>
</dbReference>
<keyword evidence="4 5" id="KW-0472">Membrane</keyword>
<dbReference type="PANTHER" id="PTHR23112">
    <property type="entry name" value="G PROTEIN-COUPLED RECEPTOR 157-RELATED"/>
    <property type="match status" value="1"/>
</dbReference>
<keyword evidence="8" id="KW-1185">Reference proteome</keyword>
<dbReference type="PRINTS" id="PR02001">
    <property type="entry name" value="GCR1CAMPR"/>
</dbReference>
<comment type="subcellular location">
    <subcellularLocation>
        <location evidence="1">Membrane</location>
        <topology evidence="1">Multi-pass membrane protein</topology>
    </subcellularLocation>
</comment>
<feature type="transmembrane region" description="Helical" evidence="5">
    <location>
        <begin position="92"/>
        <end position="110"/>
    </location>
</feature>
<dbReference type="InterPro" id="IPR022343">
    <property type="entry name" value="GCR1-cAMP_receptor"/>
</dbReference>
<dbReference type="Proteomes" id="UP000235023">
    <property type="component" value="Unassembled WGS sequence"/>
</dbReference>
<feature type="transmembrane region" description="Helical" evidence="5">
    <location>
        <begin position="13"/>
        <end position="34"/>
    </location>
</feature>
<dbReference type="GO" id="GO:0007189">
    <property type="term" value="P:adenylate cyclase-activating G protein-coupled receptor signaling pathway"/>
    <property type="evidence" value="ECO:0007669"/>
    <property type="project" value="TreeGrafter"/>
</dbReference>
<sequence length="437" mass="49515">MTVPHHQRYAIGITERVCSVVSLIGTAIIVISFLSSPSFRKPIIRLVFFASWGNMMTNIATIISATGIQAGIDSPLCHFQGFLIQWFMPADALWTFAMACNVYLTFFHKYNSERLRQLEWKYLLFCYGIPFIPAFAYLFIVSKSRGAIYGSATLWCWVSDSWDYLRIATFYGPVWFVVFLTFAIYARAGSVIYKQRRQLEEIGGHDSALDVERPLRRGLTRTTEICITSEPTRRDTEAVRTVAAAVSSRVQSLYDPYSVSIEGGGISRPETCVATSKKLDHDDLEQCVTATTIASPASHFSPPPLPPTTPLPHRHRVRSDTSSAAWVYTKYAILFFFAMLITWVPSTINRAYGIFNPGEFNFALNYVSSFVLPLQGFWNSIIYMSISWPAFKEAFARLRKDRLAGPSQCRAMSVRERAGRRFHAQPWGVDERELLSD</sequence>
<evidence type="ECO:0000313" key="8">
    <source>
        <dbReference type="Proteomes" id="UP000235023"/>
    </source>
</evidence>
<evidence type="ECO:0000259" key="6">
    <source>
        <dbReference type="PROSITE" id="PS50261"/>
    </source>
</evidence>
<proteinExistence type="predicted"/>
<feature type="transmembrane region" description="Helical" evidence="5">
    <location>
        <begin position="324"/>
        <end position="346"/>
    </location>
</feature>
<dbReference type="SUPFAM" id="SSF81321">
    <property type="entry name" value="Family A G protein-coupled receptor-like"/>
    <property type="match status" value="1"/>
</dbReference>
<keyword evidence="3 5" id="KW-1133">Transmembrane helix</keyword>
<dbReference type="PANTHER" id="PTHR23112:SF0">
    <property type="entry name" value="TRANSMEMBRANE PROTEIN 116"/>
    <property type="match status" value="1"/>
</dbReference>
<dbReference type="InterPro" id="IPR017981">
    <property type="entry name" value="GPCR_2-like_7TM"/>
</dbReference>
<keyword evidence="2 5" id="KW-0812">Transmembrane</keyword>
<dbReference type="OrthoDB" id="18453at2759"/>